<dbReference type="InterPro" id="IPR011009">
    <property type="entry name" value="Kinase-like_dom_sf"/>
</dbReference>
<dbReference type="InterPro" id="IPR000719">
    <property type="entry name" value="Prot_kinase_dom"/>
</dbReference>
<feature type="domain" description="Protein kinase" evidence="2">
    <location>
        <begin position="17"/>
        <end position="156"/>
    </location>
</feature>
<dbReference type="AlphaFoldDB" id="A0AAV4QQB2"/>
<keyword evidence="4" id="KW-1185">Reference proteome</keyword>
<gene>
    <name evidence="3" type="primary">CSNK1A1</name>
    <name evidence="3" type="ORF">CEXT_530431</name>
</gene>
<keyword evidence="3" id="KW-0418">Kinase</keyword>
<protein>
    <submittedName>
        <fullName evidence="3">Casein kinase I isoform alpha</fullName>
    </submittedName>
</protein>
<dbReference type="Gene3D" id="3.30.200.20">
    <property type="entry name" value="Phosphorylase Kinase, domain 1"/>
    <property type="match status" value="1"/>
</dbReference>
<feature type="binding site" evidence="1">
    <location>
        <position position="46"/>
    </location>
    <ligand>
        <name>ATP</name>
        <dbReference type="ChEBI" id="CHEBI:30616"/>
    </ligand>
</feature>
<organism evidence="3 4">
    <name type="scientific">Caerostris extrusa</name>
    <name type="common">Bark spider</name>
    <name type="synonym">Caerostris bankana</name>
    <dbReference type="NCBI Taxonomy" id="172846"/>
    <lineage>
        <taxon>Eukaryota</taxon>
        <taxon>Metazoa</taxon>
        <taxon>Ecdysozoa</taxon>
        <taxon>Arthropoda</taxon>
        <taxon>Chelicerata</taxon>
        <taxon>Arachnida</taxon>
        <taxon>Araneae</taxon>
        <taxon>Araneomorphae</taxon>
        <taxon>Entelegynae</taxon>
        <taxon>Araneoidea</taxon>
        <taxon>Araneidae</taxon>
        <taxon>Caerostris</taxon>
    </lineage>
</organism>
<sequence length="156" mass="17262">MASASTSRSEFIVGVKYRLVRKIGSGSFGDIYLGINITSGEEVAVKLESTKARHPQLLYESKLYKILQGGVGIPHVRLRWLDLVEEKTDNEGQQPVPDGLIPAPHIVTFFFFRLPPALVETIRENTTSLLGKESRSVPSYTHQGDTTAALLVFVYS</sequence>
<accession>A0AAV4QQB2</accession>
<evidence type="ECO:0000313" key="3">
    <source>
        <dbReference type="EMBL" id="GIY11024.1"/>
    </source>
</evidence>
<dbReference type="PROSITE" id="PS50011">
    <property type="entry name" value="PROTEIN_KINASE_DOM"/>
    <property type="match status" value="1"/>
</dbReference>
<dbReference type="InterPro" id="IPR017441">
    <property type="entry name" value="Protein_kinase_ATP_BS"/>
</dbReference>
<dbReference type="Proteomes" id="UP001054945">
    <property type="component" value="Unassembled WGS sequence"/>
</dbReference>
<comment type="caution">
    <text evidence="3">The sequence shown here is derived from an EMBL/GenBank/DDBJ whole genome shotgun (WGS) entry which is preliminary data.</text>
</comment>
<dbReference type="GO" id="GO:0005524">
    <property type="term" value="F:ATP binding"/>
    <property type="evidence" value="ECO:0007669"/>
    <property type="project" value="UniProtKB-UniRule"/>
</dbReference>
<reference evidence="3 4" key="1">
    <citation type="submission" date="2021-06" db="EMBL/GenBank/DDBJ databases">
        <title>Caerostris extrusa draft genome.</title>
        <authorList>
            <person name="Kono N."/>
            <person name="Arakawa K."/>
        </authorList>
    </citation>
    <scope>NUCLEOTIDE SEQUENCE [LARGE SCALE GENOMIC DNA]</scope>
</reference>
<evidence type="ECO:0000256" key="1">
    <source>
        <dbReference type="PROSITE-ProRule" id="PRU10141"/>
    </source>
</evidence>
<dbReference type="SUPFAM" id="SSF56112">
    <property type="entry name" value="Protein kinase-like (PK-like)"/>
    <property type="match status" value="1"/>
</dbReference>
<keyword evidence="3" id="KW-0808">Transferase</keyword>
<dbReference type="EMBL" id="BPLR01006594">
    <property type="protein sequence ID" value="GIY11024.1"/>
    <property type="molecule type" value="Genomic_DNA"/>
</dbReference>
<evidence type="ECO:0000259" key="2">
    <source>
        <dbReference type="PROSITE" id="PS50011"/>
    </source>
</evidence>
<keyword evidence="1" id="KW-0547">Nucleotide-binding</keyword>
<dbReference type="GO" id="GO:0004672">
    <property type="term" value="F:protein kinase activity"/>
    <property type="evidence" value="ECO:0007669"/>
    <property type="project" value="InterPro"/>
</dbReference>
<name>A0AAV4QQB2_CAEEX</name>
<keyword evidence="1" id="KW-0067">ATP-binding</keyword>
<dbReference type="PROSITE" id="PS00107">
    <property type="entry name" value="PROTEIN_KINASE_ATP"/>
    <property type="match status" value="1"/>
</dbReference>
<evidence type="ECO:0000313" key="4">
    <source>
        <dbReference type="Proteomes" id="UP001054945"/>
    </source>
</evidence>
<proteinExistence type="predicted"/>